<evidence type="ECO:0000313" key="3">
    <source>
        <dbReference type="EMBL" id="ABV97280.1"/>
    </source>
</evidence>
<protein>
    <submittedName>
        <fullName evidence="3">FG-GAP repeat protein</fullName>
    </submittedName>
</protein>
<gene>
    <name evidence="3" type="ordered locus">Sare_1380</name>
</gene>
<dbReference type="AlphaFoldDB" id="A8M7U6"/>
<accession>A8M7U6</accession>
<dbReference type="PANTHER" id="PTHR39431:SF1">
    <property type="entry name" value="FRPA_C-RELATED PROTEIN"/>
    <property type="match status" value="1"/>
</dbReference>
<feature type="chain" id="PRO_5002726554" evidence="2">
    <location>
        <begin position="29"/>
        <end position="514"/>
    </location>
</feature>
<dbReference type="STRING" id="391037.Sare_1380"/>
<dbReference type="KEGG" id="saq:Sare_1380"/>
<dbReference type="HOGENOM" id="CLU_529850_0_0_11"/>
<proteinExistence type="predicted"/>
<reference evidence="3" key="1">
    <citation type="submission" date="2007-10" db="EMBL/GenBank/DDBJ databases">
        <title>Complete sequence of Salinispora arenicola CNS-205.</title>
        <authorList>
            <consortium name="US DOE Joint Genome Institute"/>
            <person name="Copeland A."/>
            <person name="Lucas S."/>
            <person name="Lapidus A."/>
            <person name="Barry K."/>
            <person name="Glavina del Rio T."/>
            <person name="Dalin E."/>
            <person name="Tice H."/>
            <person name="Pitluck S."/>
            <person name="Foster B."/>
            <person name="Schmutz J."/>
            <person name="Larimer F."/>
            <person name="Land M."/>
            <person name="Hauser L."/>
            <person name="Kyrpides N."/>
            <person name="Ivanova N."/>
            <person name="Jensen P.R."/>
            <person name="Moore B.S."/>
            <person name="Penn K."/>
            <person name="Jenkins C."/>
            <person name="Udwary D."/>
            <person name="Xiang L."/>
            <person name="Gontang E."/>
            <person name="Richardson P."/>
        </authorList>
    </citation>
    <scope>NUCLEOTIDE SEQUENCE [LARGE SCALE GENOMIC DNA]</scope>
    <source>
        <strain evidence="3">CNS-205</strain>
    </source>
</reference>
<dbReference type="Pfam" id="PF13517">
    <property type="entry name" value="FG-GAP_3"/>
    <property type="match status" value="2"/>
</dbReference>
<dbReference type="eggNOG" id="COG0739">
    <property type="taxonomic scope" value="Bacteria"/>
</dbReference>
<dbReference type="EMBL" id="CP000850">
    <property type="protein sequence ID" value="ABV97280.1"/>
    <property type="molecule type" value="Genomic_DNA"/>
</dbReference>
<dbReference type="SUPFAM" id="SSF69318">
    <property type="entry name" value="Integrin alpha N-terminal domain"/>
    <property type="match status" value="1"/>
</dbReference>
<sequence length="514" mass="54913">MSRIRAGALLVATSVAISGLTAAGPAYATDSISLEDALTGPPIPAELTAAIEYTDCVVGGPTATDQAIANQVRPKLNGPRLGGTATAYNISCARIITETIRNRGLAKRAAVIAVTVAITESTLHNYTEAVDHDSLGLFQQRPSQGWGTPAQIIDPVYSTNAFLNAMLRKFPNNSWMTGDIGDICQTVQVSAFPDAYDREVHDAGVIVDALWSPFSHNLLGDYDGDGKSDLAFYRPTTGTWWLHDTNDDPIHGSGTQYGGQTGDTPAPGDYDGDGKSDLAFYRPTTGTWWLHDTNDNPIHGSGTQYGGQTGDIPVPGDYDGDGKSDFAFFRPTTGTWWIHDTNDDPVQGTGTQYGQAGDIPVPGDYDGDGKSDFALYRPSTGTWWIHDTNDNPVHGTGTQYGGQTGDTPAPGDYDGDGKSDLAFYRPTNGTWWIHDTNDDPIHGSGTQYGGQTGDTPAPGDYDGDGKSDFAFYRPTNGTWWIHDTNDNPVQGTGTQYGGQTGDTPTTQLTFTLIN</sequence>
<organism evidence="3">
    <name type="scientific">Salinispora arenicola (strain CNS-205)</name>
    <dbReference type="NCBI Taxonomy" id="391037"/>
    <lineage>
        <taxon>Bacteria</taxon>
        <taxon>Bacillati</taxon>
        <taxon>Actinomycetota</taxon>
        <taxon>Actinomycetes</taxon>
        <taxon>Micromonosporales</taxon>
        <taxon>Micromonosporaceae</taxon>
        <taxon>Salinispora</taxon>
    </lineage>
</organism>
<name>A8M7U6_SALAI</name>
<dbReference type="PANTHER" id="PTHR39431">
    <property type="entry name" value="FRPA/C-RELATED PROTEIN"/>
    <property type="match status" value="1"/>
</dbReference>
<dbReference type="InterPro" id="IPR028994">
    <property type="entry name" value="Integrin_alpha_N"/>
</dbReference>
<evidence type="ECO:0000256" key="1">
    <source>
        <dbReference type="ARBA" id="ARBA00022729"/>
    </source>
</evidence>
<dbReference type="eggNOG" id="COG1876">
    <property type="taxonomic scope" value="Bacteria"/>
</dbReference>
<dbReference type="InterPro" id="IPR013517">
    <property type="entry name" value="FG-GAP"/>
</dbReference>
<evidence type="ECO:0000256" key="2">
    <source>
        <dbReference type="SAM" id="SignalP"/>
    </source>
</evidence>
<feature type="signal peptide" evidence="2">
    <location>
        <begin position="1"/>
        <end position="28"/>
    </location>
</feature>
<dbReference type="Gene3D" id="2.130.10.130">
    <property type="entry name" value="Integrin alpha, N-terminal"/>
    <property type="match status" value="1"/>
</dbReference>
<keyword evidence="1 2" id="KW-0732">Signal</keyword>